<evidence type="ECO:0000256" key="9">
    <source>
        <dbReference type="ARBA" id="ARBA00030615"/>
    </source>
</evidence>
<dbReference type="InterPro" id="IPR036612">
    <property type="entry name" value="KH_dom_type_1_sf"/>
</dbReference>
<dbReference type="GO" id="GO:0071051">
    <property type="term" value="P:poly(A)-dependent snoRNA 3'-end processing"/>
    <property type="evidence" value="ECO:0007669"/>
    <property type="project" value="TreeGrafter"/>
</dbReference>
<dbReference type="AlphaFoldDB" id="A0AAF0AW05"/>
<keyword evidence="4" id="KW-0963">Cytoplasm</keyword>
<dbReference type="GO" id="GO:0071035">
    <property type="term" value="P:nuclear polyadenylation-dependent rRNA catabolic process"/>
    <property type="evidence" value="ECO:0007669"/>
    <property type="project" value="TreeGrafter"/>
</dbReference>
<dbReference type="GO" id="GO:0034475">
    <property type="term" value="P:U4 snRNA 3'-end processing"/>
    <property type="evidence" value="ECO:0007669"/>
    <property type="project" value="TreeGrafter"/>
</dbReference>
<dbReference type="KEGG" id="som:SOMG_01836"/>
<dbReference type="SUPFAM" id="SSF50249">
    <property type="entry name" value="Nucleic acid-binding proteins"/>
    <property type="match status" value="1"/>
</dbReference>
<dbReference type="PANTHER" id="PTHR21321:SF1">
    <property type="entry name" value="EXOSOME COMPLEX COMPONENT RRP40"/>
    <property type="match status" value="1"/>
</dbReference>
<dbReference type="FunFam" id="2.40.50.140:FF:000112">
    <property type="entry name" value="Exosome complex component RRP40"/>
    <property type="match status" value="1"/>
</dbReference>
<dbReference type="GO" id="GO:0071034">
    <property type="term" value="P:CUT catabolic process"/>
    <property type="evidence" value="ECO:0007669"/>
    <property type="project" value="TreeGrafter"/>
</dbReference>
<accession>A0AAF0AW05</accession>
<dbReference type="GO" id="GO:0003723">
    <property type="term" value="F:RNA binding"/>
    <property type="evidence" value="ECO:0007669"/>
    <property type="project" value="UniProtKB-KW"/>
</dbReference>
<evidence type="ECO:0000256" key="3">
    <source>
        <dbReference type="ARBA" id="ARBA00007841"/>
    </source>
</evidence>
<evidence type="ECO:0000313" key="12">
    <source>
        <dbReference type="Proteomes" id="UP001212411"/>
    </source>
</evidence>
<sequence length="239" mass="26358">MSEVKESSPSYYFPGDDVKLSNVIEQGTVRLGPGLVHQKHDHEDKIKVSRPGILHQGVKNTVLVDTRMKRYIPAMNDQVIGQITSRFAEGYRVDIGSAHSAQLNALAFENVTRKSKPNLTVGSLVYARVSLADRDMEPELECLDAATGKASGFGELKEGYMITGLSLSHCRKLLSPQNALLQALGTYVPFEIAVGMNGRVWTHSETIPTTILISNCIKQSEFLNDDEQVQLVKSMVKNL</sequence>
<dbReference type="CDD" id="cd22526">
    <property type="entry name" value="KH-I_Rrp40"/>
    <property type="match status" value="1"/>
</dbReference>
<proteinExistence type="inferred from homology"/>
<evidence type="ECO:0000256" key="7">
    <source>
        <dbReference type="ARBA" id="ARBA00022884"/>
    </source>
</evidence>
<comment type="subcellular location">
    <subcellularLocation>
        <location evidence="1">Cytoplasm</location>
    </subcellularLocation>
    <subcellularLocation>
        <location evidence="2">Nucleus</location>
        <location evidence="2">Nucleolus</location>
    </subcellularLocation>
</comment>
<dbReference type="CDD" id="cd05790">
    <property type="entry name" value="S1_Rrp40"/>
    <property type="match status" value="1"/>
</dbReference>
<dbReference type="InterPro" id="IPR026699">
    <property type="entry name" value="Exosome_RNA_bind1/RRP40/RRP4"/>
</dbReference>
<keyword evidence="6" id="KW-0271">Exosome</keyword>
<evidence type="ECO:0000256" key="8">
    <source>
        <dbReference type="ARBA" id="ARBA00023242"/>
    </source>
</evidence>
<keyword evidence="5" id="KW-0698">rRNA processing</keyword>
<keyword evidence="7" id="KW-0694">RNA-binding</keyword>
<dbReference type="Pfam" id="PF15985">
    <property type="entry name" value="KH_6"/>
    <property type="match status" value="1"/>
</dbReference>
<comment type="similarity">
    <text evidence="3">Belongs to the RRP40 family.</text>
</comment>
<evidence type="ECO:0000256" key="4">
    <source>
        <dbReference type="ARBA" id="ARBA00022490"/>
    </source>
</evidence>
<keyword evidence="8" id="KW-0539">Nucleus</keyword>
<dbReference type="GO" id="GO:0071038">
    <property type="term" value="P:TRAMP-dependent tRNA surveillance pathway"/>
    <property type="evidence" value="ECO:0007669"/>
    <property type="project" value="TreeGrafter"/>
</dbReference>
<dbReference type="GeneID" id="80875318"/>
<feature type="domain" description="K Homology" evidence="10">
    <location>
        <begin position="159"/>
        <end position="206"/>
    </location>
</feature>
<dbReference type="GO" id="GO:0005730">
    <property type="term" value="C:nucleolus"/>
    <property type="evidence" value="ECO:0007669"/>
    <property type="project" value="UniProtKB-SubCell"/>
</dbReference>
<dbReference type="Proteomes" id="UP001212411">
    <property type="component" value="Chromosome 1"/>
</dbReference>
<evidence type="ECO:0000256" key="5">
    <source>
        <dbReference type="ARBA" id="ARBA00022552"/>
    </source>
</evidence>
<dbReference type="InterPro" id="IPR037319">
    <property type="entry name" value="Rrp40_S1"/>
</dbReference>
<organism evidence="11 12">
    <name type="scientific">Schizosaccharomyces osmophilus</name>
    <dbReference type="NCBI Taxonomy" id="2545709"/>
    <lineage>
        <taxon>Eukaryota</taxon>
        <taxon>Fungi</taxon>
        <taxon>Dikarya</taxon>
        <taxon>Ascomycota</taxon>
        <taxon>Taphrinomycotina</taxon>
        <taxon>Schizosaccharomycetes</taxon>
        <taxon>Schizosaccharomycetales</taxon>
        <taxon>Schizosaccharomycetaceae</taxon>
        <taxon>Schizosaccharomyces</taxon>
    </lineage>
</organism>
<evidence type="ECO:0000256" key="6">
    <source>
        <dbReference type="ARBA" id="ARBA00022835"/>
    </source>
</evidence>
<dbReference type="Gene3D" id="3.30.1370.10">
    <property type="entry name" value="K Homology domain, type 1"/>
    <property type="match status" value="1"/>
</dbReference>
<reference evidence="11 12" key="1">
    <citation type="journal article" date="2023" name="G3 (Bethesda)">
        <title>A high-quality reference genome for the fission yeast Schizosaccharomyces osmophilus.</title>
        <authorList>
            <person name="Jia G.S."/>
            <person name="Zhang W.C."/>
            <person name="Liang Y."/>
            <person name="Liu X.H."/>
            <person name="Rhind N."/>
            <person name="Pidoux A."/>
            <person name="Brysch-Herzberg M."/>
            <person name="Du L.L."/>
        </authorList>
    </citation>
    <scope>NUCLEOTIDE SEQUENCE [LARGE SCALE GENOMIC DNA]</scope>
    <source>
        <strain evidence="11 12">CBS 15793</strain>
    </source>
</reference>
<dbReference type="GO" id="GO:0000467">
    <property type="term" value="P:exonucleolytic trimming to generate mature 3'-end of 5.8S rRNA from tricistronic rRNA transcript (SSU-rRNA, 5.8S rRNA, LSU-rRNA)"/>
    <property type="evidence" value="ECO:0007669"/>
    <property type="project" value="TreeGrafter"/>
</dbReference>
<dbReference type="InterPro" id="IPR012340">
    <property type="entry name" value="NA-bd_OB-fold"/>
</dbReference>
<dbReference type="Pfam" id="PF21262">
    <property type="entry name" value="RRP40_S1"/>
    <property type="match status" value="1"/>
</dbReference>
<evidence type="ECO:0000256" key="2">
    <source>
        <dbReference type="ARBA" id="ARBA00004604"/>
    </source>
</evidence>
<dbReference type="GO" id="GO:0010468">
    <property type="term" value="P:regulation of gene expression"/>
    <property type="evidence" value="ECO:0007669"/>
    <property type="project" value="UniProtKB-ARBA"/>
</dbReference>
<evidence type="ECO:0000313" key="11">
    <source>
        <dbReference type="EMBL" id="WBW72575.1"/>
    </source>
</evidence>
<dbReference type="FunFam" id="3.30.1370.10:FF:000038">
    <property type="entry name" value="exosome complex component RRP40"/>
    <property type="match status" value="1"/>
</dbReference>
<keyword evidence="12" id="KW-1185">Reference proteome</keyword>
<name>A0AAF0AW05_9SCHI</name>
<dbReference type="Gene3D" id="2.40.50.140">
    <property type="entry name" value="Nucleic acid-binding proteins"/>
    <property type="match status" value="1"/>
</dbReference>
<dbReference type="InterPro" id="IPR004088">
    <property type="entry name" value="KH_dom_type_1"/>
</dbReference>
<gene>
    <name evidence="11" type="primary">rrp40</name>
    <name evidence="11" type="ORF">SOMG_01836</name>
</gene>
<protein>
    <recommendedName>
        <fullName evidence="9">Ribosomal RNA-processing protein 40</fullName>
    </recommendedName>
</protein>
<evidence type="ECO:0000259" key="10">
    <source>
        <dbReference type="Pfam" id="PF15985"/>
    </source>
</evidence>
<dbReference type="GO" id="GO:0000176">
    <property type="term" value="C:nuclear exosome (RNase complex)"/>
    <property type="evidence" value="ECO:0007669"/>
    <property type="project" value="TreeGrafter"/>
</dbReference>
<dbReference type="PANTHER" id="PTHR21321">
    <property type="entry name" value="PNAS-3 RELATED"/>
    <property type="match status" value="1"/>
</dbReference>
<dbReference type="EMBL" id="CP115611">
    <property type="protein sequence ID" value="WBW72575.1"/>
    <property type="molecule type" value="Genomic_DNA"/>
</dbReference>
<dbReference type="GO" id="GO:0000177">
    <property type="term" value="C:cytoplasmic exosome (RNase complex)"/>
    <property type="evidence" value="ECO:0007669"/>
    <property type="project" value="TreeGrafter"/>
</dbReference>
<dbReference type="RefSeq" id="XP_056036818.1">
    <property type="nucleotide sequence ID" value="XM_056180629.1"/>
</dbReference>
<dbReference type="SUPFAM" id="SSF54791">
    <property type="entry name" value="Eukaryotic type KH-domain (KH-domain type I)"/>
    <property type="match status" value="1"/>
</dbReference>
<dbReference type="InterPro" id="IPR049469">
    <property type="entry name" value="RRP40_KH-I"/>
</dbReference>
<evidence type="ECO:0000256" key="1">
    <source>
        <dbReference type="ARBA" id="ARBA00004496"/>
    </source>
</evidence>